<accession>A0A7J0EMG9</accession>
<evidence type="ECO:0000259" key="3">
    <source>
        <dbReference type="Pfam" id="PF03372"/>
    </source>
</evidence>
<feature type="region of interest" description="Disordered" evidence="2">
    <location>
        <begin position="393"/>
        <end position="429"/>
    </location>
</feature>
<sequence length="625" mass="69395">MVRTKNKHKEGGQGPSSKLEENPILTTELARSAKDSHEGGTKASSSPPIRHMVIDGRSLAVMFDDGDEAVNAIDTDTPKALNEDSDQGTEGDPSEKYSDDTSQSLGDGDPTSTQCVRQNAQEDSVNTQSKPSAAAGDKNKDNGSQDKKKVICKRALNQIVASWKVHPTIIFHDSGWIVFQFSSIEDQDAVLDNGPYMIYGCPLLLKSMDKYFNFGKPIHMDKLTTQKERVTYARCLVEIDMAKKLVHSVDLLLPEAGVHQQMIYYENLPKYCPLCKMVGHTKENCKSITKPTNKAAEPNIASSDQGPRGAAGQPSGMVAKGGVQPAIQKEWVPKQPDPYKDNNASAVAISLLTMEIIPVNHEPNKASIPEPNPEPISEFQSLPIELNPVNITEHIPESNPIPPPEPNREPISKANLEPSSVSPPKGLNQPLKQNGVLKHLKNIRFNSIHHHPWILLGDFNNVLSNGERINGMPVTTYEIREFKECCYDLGLSDLRSTGAFFTWTNNSVWCKLDRVMVNNEWTQRVVRSSWDLYVEGTAMFRLCKKLKTLEDPLKSLNKLHFSHISTRSAAAEEELQQAQQQLHNNLNDSELQAAIPILRAKALKLAKAEMSFYSQIAKSKISKEH</sequence>
<keyword evidence="1" id="KW-0175">Coiled coil</keyword>
<feature type="region of interest" description="Disordered" evidence="2">
    <location>
        <begin position="289"/>
        <end position="323"/>
    </location>
</feature>
<dbReference type="Pfam" id="PF03372">
    <property type="entry name" value="Exo_endo_phos"/>
    <property type="match status" value="1"/>
</dbReference>
<gene>
    <name evidence="5" type="ORF">Acr_05g0013240</name>
</gene>
<name>A0A7J0EMG9_9ERIC</name>
<dbReference type="GO" id="GO:0003824">
    <property type="term" value="F:catalytic activity"/>
    <property type="evidence" value="ECO:0007669"/>
    <property type="project" value="InterPro"/>
</dbReference>
<feature type="region of interest" description="Disordered" evidence="2">
    <location>
        <begin position="72"/>
        <end position="146"/>
    </location>
</feature>
<feature type="compositionally biased region" description="Basic and acidic residues" evidence="2">
    <location>
        <begin position="137"/>
        <end position="146"/>
    </location>
</feature>
<dbReference type="PANTHER" id="PTHR31286">
    <property type="entry name" value="GLYCINE-RICH CELL WALL STRUCTURAL PROTEIN 1.8-LIKE"/>
    <property type="match status" value="1"/>
</dbReference>
<dbReference type="EMBL" id="BJWL01000005">
    <property type="protein sequence ID" value="GFY87685.1"/>
    <property type="molecule type" value="Genomic_DNA"/>
</dbReference>
<feature type="region of interest" description="Disordered" evidence="2">
    <location>
        <begin position="1"/>
        <end position="51"/>
    </location>
</feature>
<feature type="coiled-coil region" evidence="1">
    <location>
        <begin position="561"/>
        <end position="592"/>
    </location>
</feature>
<reference evidence="5 6" key="1">
    <citation type="submission" date="2019-07" db="EMBL/GenBank/DDBJ databases">
        <title>De Novo Assembly of kiwifruit Actinidia rufa.</title>
        <authorList>
            <person name="Sugita-Konishi S."/>
            <person name="Sato K."/>
            <person name="Mori E."/>
            <person name="Abe Y."/>
            <person name="Kisaki G."/>
            <person name="Hamano K."/>
            <person name="Suezawa K."/>
            <person name="Otani M."/>
            <person name="Fukuda T."/>
            <person name="Manabe T."/>
            <person name="Gomi K."/>
            <person name="Tabuchi M."/>
            <person name="Akimitsu K."/>
            <person name="Kataoka I."/>
        </authorList>
    </citation>
    <scope>NUCLEOTIDE SEQUENCE [LARGE SCALE GENOMIC DNA]</scope>
    <source>
        <strain evidence="6">cv. Fuchu</strain>
    </source>
</reference>
<proteinExistence type="predicted"/>
<dbReference type="Pfam" id="PF14111">
    <property type="entry name" value="DUF4283"/>
    <property type="match status" value="1"/>
</dbReference>
<dbReference type="InterPro" id="IPR040256">
    <property type="entry name" value="At4g02000-like"/>
</dbReference>
<dbReference type="InterPro" id="IPR005135">
    <property type="entry name" value="Endo/exonuclease/phosphatase"/>
</dbReference>
<dbReference type="SUPFAM" id="SSF56219">
    <property type="entry name" value="DNase I-like"/>
    <property type="match status" value="1"/>
</dbReference>
<keyword evidence="6" id="KW-1185">Reference proteome</keyword>
<evidence type="ECO:0000259" key="4">
    <source>
        <dbReference type="Pfam" id="PF14111"/>
    </source>
</evidence>
<dbReference type="AlphaFoldDB" id="A0A7J0EMG9"/>
<dbReference type="InterPro" id="IPR025558">
    <property type="entry name" value="DUF4283"/>
</dbReference>
<dbReference type="Gene3D" id="3.60.10.10">
    <property type="entry name" value="Endonuclease/exonuclease/phosphatase"/>
    <property type="match status" value="1"/>
</dbReference>
<protein>
    <recommendedName>
        <fullName evidence="7">DUF4283 domain-containing protein</fullName>
    </recommendedName>
</protein>
<comment type="caution">
    <text evidence="5">The sequence shown here is derived from an EMBL/GenBank/DDBJ whole genome shotgun (WGS) entry which is preliminary data.</text>
</comment>
<dbReference type="Proteomes" id="UP000585474">
    <property type="component" value="Unassembled WGS sequence"/>
</dbReference>
<dbReference type="InterPro" id="IPR036691">
    <property type="entry name" value="Endo/exonu/phosph_ase_sf"/>
</dbReference>
<feature type="domain" description="DUF4283" evidence="4">
    <location>
        <begin position="157"/>
        <end position="214"/>
    </location>
</feature>
<feature type="compositionally biased region" description="Polar residues" evidence="2">
    <location>
        <begin position="100"/>
        <end position="131"/>
    </location>
</feature>
<feature type="compositionally biased region" description="Basic and acidic residues" evidence="2">
    <location>
        <begin position="31"/>
        <end position="40"/>
    </location>
</feature>
<organism evidence="5 6">
    <name type="scientific">Actinidia rufa</name>
    <dbReference type="NCBI Taxonomy" id="165716"/>
    <lineage>
        <taxon>Eukaryota</taxon>
        <taxon>Viridiplantae</taxon>
        <taxon>Streptophyta</taxon>
        <taxon>Embryophyta</taxon>
        <taxon>Tracheophyta</taxon>
        <taxon>Spermatophyta</taxon>
        <taxon>Magnoliopsida</taxon>
        <taxon>eudicotyledons</taxon>
        <taxon>Gunneridae</taxon>
        <taxon>Pentapetalae</taxon>
        <taxon>asterids</taxon>
        <taxon>Ericales</taxon>
        <taxon>Actinidiaceae</taxon>
        <taxon>Actinidia</taxon>
    </lineage>
</organism>
<feature type="domain" description="Endonuclease/exonuclease/phosphatase" evidence="3">
    <location>
        <begin position="409"/>
        <end position="531"/>
    </location>
</feature>
<dbReference type="PANTHER" id="PTHR31286:SF180">
    <property type="entry name" value="OS10G0362600 PROTEIN"/>
    <property type="match status" value="1"/>
</dbReference>
<evidence type="ECO:0000313" key="6">
    <source>
        <dbReference type="Proteomes" id="UP000585474"/>
    </source>
</evidence>
<evidence type="ECO:0008006" key="7">
    <source>
        <dbReference type="Google" id="ProtNLM"/>
    </source>
</evidence>
<evidence type="ECO:0000313" key="5">
    <source>
        <dbReference type="EMBL" id="GFY87685.1"/>
    </source>
</evidence>
<dbReference type="OrthoDB" id="1930966at2759"/>
<evidence type="ECO:0000256" key="1">
    <source>
        <dbReference type="SAM" id="Coils"/>
    </source>
</evidence>
<evidence type="ECO:0000256" key="2">
    <source>
        <dbReference type="SAM" id="MobiDB-lite"/>
    </source>
</evidence>